<protein>
    <submittedName>
        <fullName evidence="1">Uncharacterized protein</fullName>
    </submittedName>
</protein>
<dbReference type="Gramene" id="CDF40076">
    <property type="protein sequence ID" value="CDF40076"/>
    <property type="gene ID" value="CHC_T00000650001"/>
</dbReference>
<accession>R7QRG7</accession>
<sequence length="79" mass="8677">MVLGKDLVGVAAKVGGCRGGSQTCSGQWRAKMAFSAGARAWARMHVCPMSVIIRGKCYVRLRGRYKTKDWEWVVDGMAL</sequence>
<evidence type="ECO:0000313" key="2">
    <source>
        <dbReference type="Proteomes" id="UP000012073"/>
    </source>
</evidence>
<evidence type="ECO:0000313" key="1">
    <source>
        <dbReference type="EMBL" id="CDF40076.1"/>
    </source>
</evidence>
<proteinExistence type="predicted"/>
<dbReference type="RefSeq" id="XP_005710370.1">
    <property type="nucleotide sequence ID" value="XM_005710313.1"/>
</dbReference>
<dbReference type="GeneID" id="17318099"/>
<name>R7QRG7_CHOCR</name>
<dbReference type="EMBL" id="HG002125">
    <property type="protein sequence ID" value="CDF40076.1"/>
    <property type="molecule type" value="Genomic_DNA"/>
</dbReference>
<organism evidence="1 2">
    <name type="scientific">Chondrus crispus</name>
    <name type="common">Carrageen Irish moss</name>
    <name type="synonym">Polymorpha crispa</name>
    <dbReference type="NCBI Taxonomy" id="2769"/>
    <lineage>
        <taxon>Eukaryota</taxon>
        <taxon>Rhodophyta</taxon>
        <taxon>Florideophyceae</taxon>
        <taxon>Rhodymeniophycidae</taxon>
        <taxon>Gigartinales</taxon>
        <taxon>Gigartinaceae</taxon>
        <taxon>Chondrus</taxon>
    </lineage>
</organism>
<reference evidence="2" key="1">
    <citation type="journal article" date="2013" name="Proc. Natl. Acad. Sci. U.S.A.">
        <title>Genome structure and metabolic features in the red seaweed Chondrus crispus shed light on evolution of the Archaeplastida.</title>
        <authorList>
            <person name="Collen J."/>
            <person name="Porcel B."/>
            <person name="Carre W."/>
            <person name="Ball S.G."/>
            <person name="Chaparro C."/>
            <person name="Tonon T."/>
            <person name="Barbeyron T."/>
            <person name="Michel G."/>
            <person name="Noel B."/>
            <person name="Valentin K."/>
            <person name="Elias M."/>
            <person name="Artiguenave F."/>
            <person name="Arun A."/>
            <person name="Aury J.M."/>
            <person name="Barbosa-Neto J.F."/>
            <person name="Bothwell J.H."/>
            <person name="Bouget F.Y."/>
            <person name="Brillet L."/>
            <person name="Cabello-Hurtado F."/>
            <person name="Capella-Gutierrez S."/>
            <person name="Charrier B."/>
            <person name="Cladiere L."/>
            <person name="Cock J.M."/>
            <person name="Coelho S.M."/>
            <person name="Colleoni C."/>
            <person name="Czjzek M."/>
            <person name="Da Silva C."/>
            <person name="Delage L."/>
            <person name="Denoeud F."/>
            <person name="Deschamps P."/>
            <person name="Dittami S.M."/>
            <person name="Gabaldon T."/>
            <person name="Gachon C.M."/>
            <person name="Groisillier A."/>
            <person name="Herve C."/>
            <person name="Jabbari K."/>
            <person name="Katinka M."/>
            <person name="Kloareg B."/>
            <person name="Kowalczyk N."/>
            <person name="Labadie K."/>
            <person name="Leblanc C."/>
            <person name="Lopez P.J."/>
            <person name="McLachlan D.H."/>
            <person name="Meslet-Cladiere L."/>
            <person name="Moustafa A."/>
            <person name="Nehr Z."/>
            <person name="Nyvall Collen P."/>
            <person name="Panaud O."/>
            <person name="Partensky F."/>
            <person name="Poulain J."/>
            <person name="Rensing S.A."/>
            <person name="Rousvoal S."/>
            <person name="Samson G."/>
            <person name="Symeonidi A."/>
            <person name="Weissenbach J."/>
            <person name="Zambounis A."/>
            <person name="Wincker P."/>
            <person name="Boyen C."/>
        </authorList>
    </citation>
    <scope>NUCLEOTIDE SEQUENCE [LARGE SCALE GENOMIC DNA]</scope>
    <source>
        <strain evidence="2">cv. Stackhouse</strain>
    </source>
</reference>
<dbReference type="AlphaFoldDB" id="R7QRG7"/>
<gene>
    <name evidence="1" type="ORF">CHC_T00000650001</name>
</gene>
<keyword evidence="2" id="KW-1185">Reference proteome</keyword>
<dbReference type="KEGG" id="ccp:CHC_T00000650001"/>
<dbReference type="Proteomes" id="UP000012073">
    <property type="component" value="Unassembled WGS sequence"/>
</dbReference>